<sequence>MSSLIIRDATEKDAEVIYQLIQALATHVGSPNGPEQSLETLRLSIKKQTLRSYLAIFEHKVVGHVLFYTAYSTWKGPFVMMEDLYVDPNLRGQRIGQRLLAHLAQWAKQNKFTRIKYECSEDDKATMRFYEKFNPKPVDQLHFKEYHIIGQALDDLAALTFTNGK</sequence>
<protein>
    <recommendedName>
        <fullName evidence="4">N-acetyltransferase domain-containing protein</fullName>
    </recommendedName>
</protein>
<accession>A0A4U5NGI5</accession>
<dbReference type="Gene3D" id="3.40.630.30">
    <property type="match status" value="1"/>
</dbReference>
<dbReference type="OrthoDB" id="7305308at2759"/>
<evidence type="ECO:0000313" key="6">
    <source>
        <dbReference type="Proteomes" id="UP000298663"/>
    </source>
</evidence>
<keyword evidence="2" id="KW-0808">Transferase</keyword>
<feature type="domain" description="N-acetyltransferase" evidence="4">
    <location>
        <begin position="4"/>
        <end position="162"/>
    </location>
</feature>
<organism evidence="5 6">
    <name type="scientific">Steinernema carpocapsae</name>
    <name type="common">Entomopathogenic nematode</name>
    <dbReference type="NCBI Taxonomy" id="34508"/>
    <lineage>
        <taxon>Eukaryota</taxon>
        <taxon>Metazoa</taxon>
        <taxon>Ecdysozoa</taxon>
        <taxon>Nematoda</taxon>
        <taxon>Chromadorea</taxon>
        <taxon>Rhabditida</taxon>
        <taxon>Tylenchina</taxon>
        <taxon>Panagrolaimomorpha</taxon>
        <taxon>Strongyloidoidea</taxon>
        <taxon>Steinernematidae</taxon>
        <taxon>Steinernema</taxon>
    </lineage>
</organism>
<dbReference type="SUPFAM" id="SSF55729">
    <property type="entry name" value="Acyl-CoA N-acyltransferases (Nat)"/>
    <property type="match status" value="1"/>
</dbReference>
<name>A0A4U5NGI5_STECR</name>
<evidence type="ECO:0000313" key="5">
    <source>
        <dbReference type="EMBL" id="TKR81944.1"/>
    </source>
</evidence>
<dbReference type="GO" id="GO:0008080">
    <property type="term" value="F:N-acetyltransferase activity"/>
    <property type="evidence" value="ECO:0007669"/>
    <property type="project" value="TreeGrafter"/>
</dbReference>
<dbReference type="InterPro" id="IPR016181">
    <property type="entry name" value="Acyl_CoA_acyltransferase"/>
</dbReference>
<evidence type="ECO:0000256" key="2">
    <source>
        <dbReference type="ARBA" id="ARBA00022679"/>
    </source>
</evidence>
<dbReference type="Proteomes" id="UP000298663">
    <property type="component" value="Unassembled WGS sequence"/>
</dbReference>
<keyword evidence="3" id="KW-0012">Acyltransferase</keyword>
<reference evidence="5 6" key="1">
    <citation type="journal article" date="2015" name="Genome Biol.">
        <title>Comparative genomics of Steinernema reveals deeply conserved gene regulatory networks.</title>
        <authorList>
            <person name="Dillman A.R."/>
            <person name="Macchietto M."/>
            <person name="Porter C.F."/>
            <person name="Rogers A."/>
            <person name="Williams B."/>
            <person name="Antoshechkin I."/>
            <person name="Lee M.M."/>
            <person name="Goodwin Z."/>
            <person name="Lu X."/>
            <person name="Lewis E.E."/>
            <person name="Goodrich-Blair H."/>
            <person name="Stock S.P."/>
            <person name="Adams B.J."/>
            <person name="Sternberg P.W."/>
            <person name="Mortazavi A."/>
        </authorList>
    </citation>
    <scope>NUCLEOTIDE SEQUENCE [LARGE SCALE GENOMIC DNA]</scope>
    <source>
        <strain evidence="5 6">ALL</strain>
    </source>
</reference>
<gene>
    <name evidence="5" type="ORF">L596_015737</name>
</gene>
<dbReference type="FunFam" id="3.40.630.30:FF:000064">
    <property type="entry name" value="GNAT family acetyltransferase"/>
    <property type="match status" value="1"/>
</dbReference>
<dbReference type="STRING" id="34508.A0A4U5NGI5"/>
<evidence type="ECO:0000259" key="4">
    <source>
        <dbReference type="PROSITE" id="PS51186"/>
    </source>
</evidence>
<proteinExistence type="inferred from homology"/>
<dbReference type="Pfam" id="PF00583">
    <property type="entry name" value="Acetyltransf_1"/>
    <property type="match status" value="1"/>
</dbReference>
<evidence type="ECO:0000256" key="1">
    <source>
        <dbReference type="ARBA" id="ARBA00008694"/>
    </source>
</evidence>
<reference evidence="5 6" key="2">
    <citation type="journal article" date="2019" name="G3 (Bethesda)">
        <title>Hybrid Assembly of the Genome of the Entomopathogenic Nematode Steinernema carpocapsae Identifies the X-Chromosome.</title>
        <authorList>
            <person name="Serra L."/>
            <person name="Macchietto M."/>
            <person name="Macias-Munoz A."/>
            <person name="McGill C.J."/>
            <person name="Rodriguez I.M."/>
            <person name="Rodriguez B."/>
            <person name="Murad R."/>
            <person name="Mortazavi A."/>
        </authorList>
    </citation>
    <scope>NUCLEOTIDE SEQUENCE [LARGE SCALE GENOMIC DNA]</scope>
    <source>
        <strain evidence="5 6">ALL</strain>
    </source>
</reference>
<comment type="caution">
    <text evidence="5">The sequence shown here is derived from an EMBL/GenBank/DDBJ whole genome shotgun (WGS) entry which is preliminary data.</text>
</comment>
<evidence type="ECO:0000256" key="3">
    <source>
        <dbReference type="ARBA" id="ARBA00023315"/>
    </source>
</evidence>
<dbReference type="PROSITE" id="PS51186">
    <property type="entry name" value="GNAT"/>
    <property type="match status" value="1"/>
</dbReference>
<dbReference type="InterPro" id="IPR051016">
    <property type="entry name" value="Diverse_Substrate_AcTransf"/>
</dbReference>
<dbReference type="EMBL" id="AZBU02000004">
    <property type="protein sequence ID" value="TKR81944.1"/>
    <property type="molecule type" value="Genomic_DNA"/>
</dbReference>
<dbReference type="PANTHER" id="PTHR10545:SF29">
    <property type="entry name" value="GH14572P-RELATED"/>
    <property type="match status" value="1"/>
</dbReference>
<dbReference type="PANTHER" id="PTHR10545">
    <property type="entry name" value="DIAMINE N-ACETYLTRANSFERASE"/>
    <property type="match status" value="1"/>
</dbReference>
<dbReference type="CDD" id="cd04301">
    <property type="entry name" value="NAT_SF"/>
    <property type="match status" value="1"/>
</dbReference>
<comment type="similarity">
    <text evidence="1">Belongs to the acetyltransferase family.</text>
</comment>
<dbReference type="AlphaFoldDB" id="A0A4U5NGI5"/>
<dbReference type="InterPro" id="IPR000182">
    <property type="entry name" value="GNAT_dom"/>
</dbReference>
<keyword evidence="6" id="KW-1185">Reference proteome</keyword>